<evidence type="ECO:0000256" key="7">
    <source>
        <dbReference type="SAM" id="Phobius"/>
    </source>
</evidence>
<gene>
    <name evidence="9" type="ORF">SLS62_003135</name>
</gene>
<dbReference type="InterPro" id="IPR011701">
    <property type="entry name" value="MFS"/>
</dbReference>
<dbReference type="EMBL" id="JAKJXP020000017">
    <property type="protein sequence ID" value="KAK7754821.1"/>
    <property type="molecule type" value="Genomic_DNA"/>
</dbReference>
<feature type="transmembrane region" description="Helical" evidence="7">
    <location>
        <begin position="175"/>
        <end position="198"/>
    </location>
</feature>
<feature type="domain" description="Major facilitator superfamily (MFS) profile" evidence="8">
    <location>
        <begin position="43"/>
        <end position="549"/>
    </location>
</feature>
<dbReference type="Pfam" id="PF07690">
    <property type="entry name" value="MFS_1"/>
    <property type="match status" value="1"/>
</dbReference>
<dbReference type="Proteomes" id="UP001320420">
    <property type="component" value="Unassembled WGS sequence"/>
</dbReference>
<dbReference type="Gene3D" id="1.20.1250.20">
    <property type="entry name" value="MFS general substrate transporter like domains"/>
    <property type="match status" value="1"/>
</dbReference>
<evidence type="ECO:0000313" key="10">
    <source>
        <dbReference type="Proteomes" id="UP001320420"/>
    </source>
</evidence>
<evidence type="ECO:0000256" key="3">
    <source>
        <dbReference type="ARBA" id="ARBA00022692"/>
    </source>
</evidence>
<keyword evidence="5 7" id="KW-0472">Membrane</keyword>
<feature type="transmembrane region" description="Helical" evidence="7">
    <location>
        <begin position="44"/>
        <end position="67"/>
    </location>
</feature>
<feature type="transmembrane region" description="Helical" evidence="7">
    <location>
        <begin position="141"/>
        <end position="163"/>
    </location>
</feature>
<feature type="transmembrane region" description="Helical" evidence="7">
    <location>
        <begin position="447"/>
        <end position="464"/>
    </location>
</feature>
<evidence type="ECO:0000313" key="9">
    <source>
        <dbReference type="EMBL" id="KAK7754821.1"/>
    </source>
</evidence>
<feature type="region of interest" description="Disordered" evidence="6">
    <location>
        <begin position="1"/>
        <end position="32"/>
    </location>
</feature>
<evidence type="ECO:0000256" key="5">
    <source>
        <dbReference type="ARBA" id="ARBA00023136"/>
    </source>
</evidence>
<reference evidence="9 10" key="1">
    <citation type="submission" date="2024-02" db="EMBL/GenBank/DDBJ databases">
        <title>De novo assembly and annotation of 12 fungi associated with fruit tree decline syndrome in Ontario, Canada.</title>
        <authorList>
            <person name="Sulman M."/>
            <person name="Ellouze W."/>
            <person name="Ilyukhin E."/>
        </authorList>
    </citation>
    <scope>NUCLEOTIDE SEQUENCE [LARGE SCALE GENOMIC DNA]</scope>
    <source>
        <strain evidence="9 10">M11/M66-122</strain>
    </source>
</reference>
<name>A0AAN9YRM1_9PEZI</name>
<dbReference type="InterPro" id="IPR036259">
    <property type="entry name" value="MFS_trans_sf"/>
</dbReference>
<keyword evidence="4 7" id="KW-1133">Transmembrane helix</keyword>
<dbReference type="GO" id="GO:0022857">
    <property type="term" value="F:transmembrane transporter activity"/>
    <property type="evidence" value="ECO:0007669"/>
    <property type="project" value="InterPro"/>
</dbReference>
<dbReference type="PROSITE" id="PS50850">
    <property type="entry name" value="MFS"/>
    <property type="match status" value="1"/>
</dbReference>
<evidence type="ECO:0000256" key="2">
    <source>
        <dbReference type="ARBA" id="ARBA00022448"/>
    </source>
</evidence>
<dbReference type="GO" id="GO:0016020">
    <property type="term" value="C:membrane"/>
    <property type="evidence" value="ECO:0007669"/>
    <property type="project" value="UniProtKB-SubCell"/>
</dbReference>
<proteinExistence type="predicted"/>
<feature type="transmembrane region" description="Helical" evidence="7">
    <location>
        <begin position="416"/>
        <end position="435"/>
    </location>
</feature>
<feature type="region of interest" description="Disordered" evidence="6">
    <location>
        <begin position="557"/>
        <end position="576"/>
    </location>
</feature>
<dbReference type="PANTHER" id="PTHR23504:SF16">
    <property type="entry name" value="TRANSPORTER, PUTATIVE (AFU_ORTHOLOGUE AFUA_1G13970)-RELATED"/>
    <property type="match status" value="1"/>
</dbReference>
<feature type="transmembrane region" description="Helical" evidence="7">
    <location>
        <begin position="87"/>
        <end position="104"/>
    </location>
</feature>
<comment type="subcellular location">
    <subcellularLocation>
        <location evidence="1">Membrane</location>
        <topology evidence="1">Multi-pass membrane protein</topology>
    </subcellularLocation>
</comment>
<dbReference type="PANTHER" id="PTHR23504">
    <property type="entry name" value="MAJOR FACILITATOR SUPERFAMILY DOMAIN-CONTAINING PROTEIN 10"/>
    <property type="match status" value="1"/>
</dbReference>
<evidence type="ECO:0000256" key="6">
    <source>
        <dbReference type="SAM" id="MobiDB-lite"/>
    </source>
</evidence>
<keyword evidence="10" id="KW-1185">Reference proteome</keyword>
<feature type="transmembrane region" description="Helical" evidence="7">
    <location>
        <begin position="371"/>
        <end position="404"/>
    </location>
</feature>
<feature type="transmembrane region" description="Helical" evidence="7">
    <location>
        <begin position="224"/>
        <end position="246"/>
    </location>
</feature>
<organism evidence="9 10">
    <name type="scientific">Diatrype stigma</name>
    <dbReference type="NCBI Taxonomy" id="117547"/>
    <lineage>
        <taxon>Eukaryota</taxon>
        <taxon>Fungi</taxon>
        <taxon>Dikarya</taxon>
        <taxon>Ascomycota</taxon>
        <taxon>Pezizomycotina</taxon>
        <taxon>Sordariomycetes</taxon>
        <taxon>Xylariomycetidae</taxon>
        <taxon>Xylariales</taxon>
        <taxon>Diatrypaceae</taxon>
        <taxon>Diatrype</taxon>
    </lineage>
</organism>
<evidence type="ECO:0000259" key="8">
    <source>
        <dbReference type="PROSITE" id="PS50850"/>
    </source>
</evidence>
<evidence type="ECO:0000256" key="1">
    <source>
        <dbReference type="ARBA" id="ARBA00004141"/>
    </source>
</evidence>
<keyword evidence="3 7" id="KW-0812">Transmembrane</keyword>
<feature type="transmembrane region" description="Helical" evidence="7">
    <location>
        <begin position="326"/>
        <end position="351"/>
    </location>
</feature>
<dbReference type="InterPro" id="IPR020846">
    <property type="entry name" value="MFS_dom"/>
</dbReference>
<dbReference type="AlphaFoldDB" id="A0AAN9YRM1"/>
<feature type="transmembrane region" description="Helical" evidence="7">
    <location>
        <begin position="116"/>
        <end position="135"/>
    </location>
</feature>
<comment type="caution">
    <text evidence="9">The sequence shown here is derived from an EMBL/GenBank/DDBJ whole genome shotgun (WGS) entry which is preliminary data.</text>
</comment>
<accession>A0AAN9YRM1</accession>
<sequence length="576" mass="62538">MPPPDVSDTSSDDGYDSESLKSKPGLPPKDGPVTWMSLPRKDQLLILFISRVVDFLQVASLQAFVFFQLKHLNSTLSDAEVSSRAGWLQGAFTGAQVLTAMLWGKAADASWCGRKNVLIIGLFGTAISCMGYGFANSFSWLIFWRMFGGAINGTVGIIRTMVAEVTVEKKYQSRAFLILPVSFNVAGLLGPVMGGFLADPATHLPGIFGQGAIFGFSWIEQYPYALPSLINAFFLATAGWTVFFALEETSPSRRGKFDMGLFLSSRFKDFVLQRQGTDGYSKLYSGQVWDKSESTFELTEEKPAVAVTQAIRRPVMRRRLPFSRLFTKNVIFTLVTEAFYDFHLGAFQNLWTLFLSTPRSLPDQDSARRLPFIFTGGLGMPAATVGFATSIMGGLGMLLQVFLYPPVQARLGTLRGFQIFLALFPIAYFVAPYLAIIPSSTQAPEPASGVLIWTSICLILLLQVTGRTITLPASIILLNNCSPHPTVLGTIHGLGQSVSAGFRTVGPIVGGSWYGSGLDVGMVGASWWGIAGMSALGCAAATCIYEGSGHEIALEEEEQESMLHSQAEETSSGERK</sequence>
<evidence type="ECO:0000256" key="4">
    <source>
        <dbReference type="ARBA" id="ARBA00022989"/>
    </source>
</evidence>
<protein>
    <recommendedName>
        <fullName evidence="8">Major facilitator superfamily (MFS) profile domain-containing protein</fullName>
    </recommendedName>
</protein>
<dbReference type="SUPFAM" id="SSF103473">
    <property type="entry name" value="MFS general substrate transporter"/>
    <property type="match status" value="1"/>
</dbReference>
<keyword evidence="2" id="KW-0813">Transport</keyword>